<keyword evidence="2" id="KW-1185">Reference proteome</keyword>
<dbReference type="EMBL" id="AP019860">
    <property type="protein sequence ID" value="BBM84138.1"/>
    <property type="molecule type" value="Genomic_DNA"/>
</dbReference>
<proteinExistence type="predicted"/>
<dbReference type="KEGG" id="uam:UABAM_02494"/>
<reference evidence="1 2" key="1">
    <citation type="submission" date="2019-08" db="EMBL/GenBank/DDBJ databases">
        <title>Complete genome sequence of Candidatus Uab amorphum.</title>
        <authorList>
            <person name="Shiratori T."/>
            <person name="Suzuki S."/>
            <person name="Kakizawa Y."/>
            <person name="Ishida K."/>
        </authorList>
    </citation>
    <scope>NUCLEOTIDE SEQUENCE [LARGE SCALE GENOMIC DNA]</scope>
    <source>
        <strain evidence="1 2">SRT547</strain>
    </source>
</reference>
<evidence type="ECO:0000313" key="1">
    <source>
        <dbReference type="EMBL" id="BBM84138.1"/>
    </source>
</evidence>
<sequence length="70" mass="8384">MSFNIYWNSVFLDGSFMLTTIVKEHRHHCVRKWWGLTMFVSVNECRYLACRRIRASFERTSPFAAACLYQ</sequence>
<dbReference type="AlphaFoldDB" id="A0A5S9ILK7"/>
<name>A0A5S9ILK7_UABAM</name>
<protein>
    <submittedName>
        <fullName evidence="1">Uncharacterized protein</fullName>
    </submittedName>
</protein>
<organism evidence="1 2">
    <name type="scientific">Uabimicrobium amorphum</name>
    <dbReference type="NCBI Taxonomy" id="2596890"/>
    <lineage>
        <taxon>Bacteria</taxon>
        <taxon>Pseudomonadati</taxon>
        <taxon>Planctomycetota</taxon>
        <taxon>Candidatus Uabimicrobiia</taxon>
        <taxon>Candidatus Uabimicrobiales</taxon>
        <taxon>Candidatus Uabimicrobiaceae</taxon>
        <taxon>Candidatus Uabimicrobium</taxon>
    </lineage>
</organism>
<evidence type="ECO:0000313" key="2">
    <source>
        <dbReference type="Proteomes" id="UP000326354"/>
    </source>
</evidence>
<gene>
    <name evidence="1" type="ORF">UABAM_02494</name>
</gene>
<dbReference type="Proteomes" id="UP000326354">
    <property type="component" value="Chromosome"/>
</dbReference>
<accession>A0A5S9ILK7</accession>